<name>A0A010RRH9_9PEZI</name>
<dbReference type="Proteomes" id="UP000020467">
    <property type="component" value="Unassembled WGS sequence"/>
</dbReference>
<keyword evidence="2" id="KW-1185">Reference proteome</keyword>
<dbReference type="OrthoDB" id="4398476at2759"/>
<gene>
    <name evidence="1" type="ORF">CFIO01_06233</name>
</gene>
<sequence length="183" mass="20708">MDMEPLTNIKDVLYHWIENDGGTKQNGVMRGDRVFDTIQNAYSERGGWEGWAQVEIAHIIKANYTSLSVTREDGVYHGNTKRSDLVLDNGFGTRNIIELKCQRGSADANPAWIVQQVLDDAHKLQQTLKPEFRPAKCFAVGIAVTPEAIEAFRNPANWRGVACNWQACKNNRIITFWVETDVE</sequence>
<proteinExistence type="predicted"/>
<reference evidence="1 2" key="1">
    <citation type="submission" date="2014-02" db="EMBL/GenBank/DDBJ databases">
        <title>The genome sequence of Colletotrichum fioriniae PJ7.</title>
        <authorList>
            <person name="Baroncelli R."/>
            <person name="Thon M.R."/>
        </authorList>
    </citation>
    <scope>NUCLEOTIDE SEQUENCE [LARGE SCALE GENOMIC DNA]</scope>
    <source>
        <strain evidence="1 2">PJ7</strain>
    </source>
</reference>
<dbReference type="eggNOG" id="ENOG502T4P8">
    <property type="taxonomic scope" value="Eukaryota"/>
</dbReference>
<dbReference type="STRING" id="1445577.A0A010RRH9"/>
<evidence type="ECO:0000313" key="1">
    <source>
        <dbReference type="EMBL" id="EXF83061.1"/>
    </source>
</evidence>
<dbReference type="EMBL" id="JARH01000264">
    <property type="protein sequence ID" value="EXF83061.1"/>
    <property type="molecule type" value="Genomic_DNA"/>
</dbReference>
<dbReference type="KEGG" id="cfj:CFIO01_06233"/>
<protein>
    <submittedName>
        <fullName evidence="1">Uncharacterized protein</fullName>
    </submittedName>
</protein>
<comment type="caution">
    <text evidence="1">The sequence shown here is derived from an EMBL/GenBank/DDBJ whole genome shotgun (WGS) entry which is preliminary data.</text>
</comment>
<accession>A0A010RRH9</accession>
<dbReference type="HOGENOM" id="CLU_1539729_0_0_1"/>
<organism evidence="1 2">
    <name type="scientific">Colletotrichum fioriniae PJ7</name>
    <dbReference type="NCBI Taxonomy" id="1445577"/>
    <lineage>
        <taxon>Eukaryota</taxon>
        <taxon>Fungi</taxon>
        <taxon>Dikarya</taxon>
        <taxon>Ascomycota</taxon>
        <taxon>Pezizomycotina</taxon>
        <taxon>Sordariomycetes</taxon>
        <taxon>Hypocreomycetidae</taxon>
        <taxon>Glomerellales</taxon>
        <taxon>Glomerellaceae</taxon>
        <taxon>Colletotrichum</taxon>
        <taxon>Colletotrichum acutatum species complex</taxon>
    </lineage>
</organism>
<dbReference type="AlphaFoldDB" id="A0A010RRH9"/>
<evidence type="ECO:0000313" key="2">
    <source>
        <dbReference type="Proteomes" id="UP000020467"/>
    </source>
</evidence>